<evidence type="ECO:0000259" key="6">
    <source>
        <dbReference type="Pfam" id="PF08573"/>
    </source>
</evidence>
<feature type="compositionally biased region" description="Basic and acidic residues" evidence="5">
    <location>
        <begin position="739"/>
        <end position="751"/>
    </location>
</feature>
<feature type="compositionally biased region" description="Polar residues" evidence="5">
    <location>
        <begin position="478"/>
        <end position="487"/>
    </location>
</feature>
<comment type="caution">
    <text evidence="7">The sequence shown here is derived from an EMBL/GenBank/DDBJ whole genome shotgun (WGS) entry which is preliminary data.</text>
</comment>
<name>A0A8H5D4Z5_9AGAR</name>
<dbReference type="AlphaFoldDB" id="A0A8H5D4Z5"/>
<comment type="subcellular location">
    <subcellularLocation>
        <location evidence="1">Nucleus</location>
    </subcellularLocation>
</comment>
<sequence>MPEASGEEFSSARFRERDKHILQKHQAQLDELRKSLDSCKRLKEEFQTRWFNLRNASERVAQALGFLDIAEVQDCIDSFGEPVQLRECLERNKRLEKDNDNLNERNGELSDRVLILEEEKARLREENERLRSQSEENRKASLELAILREAYDDLRRAKHDKDRQYDEMYIKFQKFKDWLFGTKRPEQSIDEFWEQMSLALKRRWTTVARLGHDVKPDHLMNLPQQEINDASPVMADSKSKTSHQRQLSVAIPLAPLSPSKKANQEPSSPCSSAATRPTLIAVKASSNDDDDDVFLNPNTLHTPKGSSHGLTRTFAFATSGAGPSNATEATILVPASSSPTVRNTEQLHEPTQRSHSPASSETEPETQPFWISPQRPKPPPPSTTPAPPASGSSTRTPLVFEPVGASGSPLSKSRSNRRKSDIGTSSSSSQNDDHVRKYRRVSEGNNTSASASKRTPVVKPVAVAVKVEEEDMVDLTMEPSSSPSTNHGADVSAAGSASSSRRGKITSQNKENDSRRLASTLKEQTQTPKGRGIVRENATGTVRGKGKRKERQRDEEMPLVTPGAGTRKSTGKGKEKQRDGPGKPMPMSTPGSAARAKGGVDYSVYKGRGRYGKEAAAAKEQDKTMNELYAINLERNEGLDYQYHEVVRGKEKRKRLDAGDCESCKAYYEAIGPMPPRLQAPLWRSPSRSQSSSNDVLQRPRPCPHHSSDDIIDIDDSDFGSQAPSTSKHASTSTSSTTNRREREKEKEIQSHKQAISRHRDNWARGSTPPMYWSIGFPNTQEAEEINEQAREQHRRKMKEAAREAERKDGSTMFSYALSFWMEFTLNTVFAHMYMGRHARLRGSLGNQGRCRIFWRSPSRLCAPLRFEFYFNHHYHLLSGLQSKEMISQDDSYGLQWQRDSKPVCSTTYPHQPSMRRRHCRLVRMSHAIRKNTLIIHSFRRRRSRRRHPFGTKHLFRAQKTLYRARHCSTTSLESDDYPPTIQLPRLLHVEPISPPADQSSFASGIDRSFGGDGDGSAYENNKATAVPAPDIDDLLRQLVPERANKRYCLPDFLCPESAYP</sequence>
<dbReference type="EMBL" id="JAACJM010000062">
    <property type="protein sequence ID" value="KAF5353691.1"/>
    <property type="molecule type" value="Genomic_DNA"/>
</dbReference>
<feature type="region of interest" description="Disordered" evidence="5">
    <location>
        <begin position="231"/>
        <end position="310"/>
    </location>
</feature>
<dbReference type="GO" id="GO:0003684">
    <property type="term" value="F:damaged DNA binding"/>
    <property type="evidence" value="ECO:0007669"/>
    <property type="project" value="TreeGrafter"/>
</dbReference>
<dbReference type="PANTHER" id="PTHR15107:SF0">
    <property type="entry name" value="DNA ENDONUCLEASE ACTIVATOR CTP1 C-TERMINAL DOMAIN-CONTAINING PROTEIN"/>
    <property type="match status" value="1"/>
</dbReference>
<feature type="region of interest" description="Disordered" evidence="5">
    <location>
        <begin position="678"/>
        <end position="765"/>
    </location>
</feature>
<organism evidence="7 8">
    <name type="scientific">Tetrapyrgos nigripes</name>
    <dbReference type="NCBI Taxonomy" id="182062"/>
    <lineage>
        <taxon>Eukaryota</taxon>
        <taxon>Fungi</taxon>
        <taxon>Dikarya</taxon>
        <taxon>Basidiomycota</taxon>
        <taxon>Agaricomycotina</taxon>
        <taxon>Agaricomycetes</taxon>
        <taxon>Agaricomycetidae</taxon>
        <taxon>Agaricales</taxon>
        <taxon>Marasmiineae</taxon>
        <taxon>Marasmiaceae</taxon>
        <taxon>Tetrapyrgos</taxon>
    </lineage>
</organism>
<feature type="compositionally biased region" description="Polar residues" evidence="5">
    <location>
        <begin position="335"/>
        <end position="344"/>
    </location>
</feature>
<evidence type="ECO:0000313" key="7">
    <source>
        <dbReference type="EMBL" id="KAF5353691.1"/>
    </source>
</evidence>
<dbReference type="GO" id="GO:0010792">
    <property type="term" value="P:DNA double-strand break processing involved in repair via single-strand annealing"/>
    <property type="evidence" value="ECO:0007669"/>
    <property type="project" value="TreeGrafter"/>
</dbReference>
<feature type="compositionally biased region" description="Polar residues" evidence="5">
    <location>
        <begin position="260"/>
        <end position="275"/>
    </location>
</feature>
<evidence type="ECO:0000256" key="4">
    <source>
        <dbReference type="SAM" id="Coils"/>
    </source>
</evidence>
<keyword evidence="8" id="KW-1185">Reference proteome</keyword>
<evidence type="ECO:0000256" key="1">
    <source>
        <dbReference type="ARBA" id="ARBA00004123"/>
    </source>
</evidence>
<feature type="compositionally biased region" description="Basic and acidic residues" evidence="5">
    <location>
        <begin position="572"/>
        <end position="581"/>
    </location>
</feature>
<dbReference type="InterPro" id="IPR013882">
    <property type="entry name" value="Ctp1_C"/>
</dbReference>
<feature type="compositionally biased region" description="Low complexity" evidence="5">
    <location>
        <begin position="725"/>
        <end position="738"/>
    </location>
</feature>
<dbReference type="Pfam" id="PF08573">
    <property type="entry name" value="SAE2"/>
    <property type="match status" value="1"/>
</dbReference>
<keyword evidence="4" id="KW-0175">Coiled coil</keyword>
<evidence type="ECO:0000313" key="8">
    <source>
        <dbReference type="Proteomes" id="UP000559256"/>
    </source>
</evidence>
<dbReference type="Proteomes" id="UP000559256">
    <property type="component" value="Unassembled WGS sequence"/>
</dbReference>
<protein>
    <recommendedName>
        <fullName evidence="6">DNA endonuclease activator Ctp1 C-terminal domain-containing protein</fullName>
    </recommendedName>
</protein>
<keyword evidence="2" id="KW-0227">DNA damage</keyword>
<feature type="coiled-coil region" evidence="4">
    <location>
        <begin position="85"/>
        <end position="164"/>
    </location>
</feature>
<feature type="coiled-coil region" evidence="4">
    <location>
        <begin position="15"/>
        <end position="49"/>
    </location>
</feature>
<evidence type="ECO:0000256" key="3">
    <source>
        <dbReference type="ARBA" id="ARBA00023242"/>
    </source>
</evidence>
<gene>
    <name evidence="7" type="ORF">D9758_008664</name>
</gene>
<reference evidence="7 8" key="1">
    <citation type="journal article" date="2020" name="ISME J.">
        <title>Uncovering the hidden diversity of litter-decomposition mechanisms in mushroom-forming fungi.</title>
        <authorList>
            <person name="Floudas D."/>
            <person name="Bentzer J."/>
            <person name="Ahren D."/>
            <person name="Johansson T."/>
            <person name="Persson P."/>
            <person name="Tunlid A."/>
        </authorList>
    </citation>
    <scope>NUCLEOTIDE SEQUENCE [LARGE SCALE GENOMIC DNA]</scope>
    <source>
        <strain evidence="7 8">CBS 291.85</strain>
    </source>
</reference>
<feature type="compositionally biased region" description="Pro residues" evidence="5">
    <location>
        <begin position="375"/>
        <end position="388"/>
    </location>
</feature>
<dbReference type="OrthoDB" id="5801062at2759"/>
<keyword evidence="3" id="KW-0539">Nucleus</keyword>
<feature type="compositionally biased region" description="Polar residues" evidence="5">
    <location>
        <begin position="443"/>
        <end position="453"/>
    </location>
</feature>
<feature type="domain" description="DNA endonuclease activator Ctp1 C-terminal" evidence="6">
    <location>
        <begin position="642"/>
        <end position="782"/>
    </location>
</feature>
<dbReference type="GO" id="GO:0005634">
    <property type="term" value="C:nucleus"/>
    <property type="evidence" value="ECO:0007669"/>
    <property type="project" value="UniProtKB-SubCell"/>
</dbReference>
<accession>A0A8H5D4Z5</accession>
<feature type="compositionally biased region" description="Polar residues" evidence="5">
    <location>
        <begin position="296"/>
        <end position="310"/>
    </location>
</feature>
<feature type="compositionally biased region" description="Low complexity" evidence="5">
    <location>
        <begin position="684"/>
        <end position="693"/>
    </location>
</feature>
<dbReference type="InterPro" id="IPR033316">
    <property type="entry name" value="RBBP8-like"/>
</dbReference>
<evidence type="ECO:0000256" key="2">
    <source>
        <dbReference type="ARBA" id="ARBA00022763"/>
    </source>
</evidence>
<dbReference type="PANTHER" id="PTHR15107">
    <property type="entry name" value="RETINOBLASTOMA BINDING PROTEIN 8"/>
    <property type="match status" value="1"/>
</dbReference>
<feature type="region of interest" description="Disordered" evidence="5">
    <location>
        <begin position="334"/>
        <end position="600"/>
    </location>
</feature>
<evidence type="ECO:0000256" key="5">
    <source>
        <dbReference type="SAM" id="MobiDB-lite"/>
    </source>
</evidence>
<proteinExistence type="predicted"/>